<dbReference type="Gene3D" id="2.70.98.30">
    <property type="entry name" value="Golgi alpha-mannosidase II, domain 4"/>
    <property type="match status" value="1"/>
</dbReference>
<keyword evidence="3" id="KW-1185">Reference proteome</keyword>
<organism evidence="2 3">
    <name type="scientific">Coemansia guatemalensis</name>
    <dbReference type="NCBI Taxonomy" id="2761395"/>
    <lineage>
        <taxon>Eukaryota</taxon>
        <taxon>Fungi</taxon>
        <taxon>Fungi incertae sedis</taxon>
        <taxon>Zoopagomycota</taxon>
        <taxon>Kickxellomycotina</taxon>
        <taxon>Kickxellomycetes</taxon>
        <taxon>Kickxellales</taxon>
        <taxon>Kickxellaceae</taxon>
        <taxon>Coemansia</taxon>
    </lineage>
</organism>
<gene>
    <name evidence="2" type="primary">LYRM4</name>
    <name evidence="2" type="ORF">H4R20_007376</name>
</gene>
<dbReference type="GO" id="GO:0030246">
    <property type="term" value="F:carbohydrate binding"/>
    <property type="evidence" value="ECO:0007669"/>
    <property type="project" value="InterPro"/>
</dbReference>
<dbReference type="AlphaFoldDB" id="A0A9W8HQG1"/>
<accession>A0A9W8HQG1</accession>
<feature type="non-terminal residue" evidence="2">
    <location>
        <position position="327"/>
    </location>
</feature>
<dbReference type="EMBL" id="JANBUO010004090">
    <property type="protein sequence ID" value="KAJ2788458.1"/>
    <property type="molecule type" value="Genomic_DNA"/>
</dbReference>
<feature type="transmembrane region" description="Helical" evidence="1">
    <location>
        <begin position="12"/>
        <end position="29"/>
    </location>
</feature>
<dbReference type="SUPFAM" id="SSF74650">
    <property type="entry name" value="Galactose mutarotase-like"/>
    <property type="match status" value="1"/>
</dbReference>
<dbReference type="OrthoDB" id="5595236at2759"/>
<evidence type="ECO:0000256" key="1">
    <source>
        <dbReference type="SAM" id="Phobius"/>
    </source>
</evidence>
<keyword evidence="1" id="KW-0812">Transmembrane</keyword>
<reference evidence="2" key="1">
    <citation type="submission" date="2022-07" db="EMBL/GenBank/DDBJ databases">
        <title>Phylogenomic reconstructions and comparative analyses of Kickxellomycotina fungi.</title>
        <authorList>
            <person name="Reynolds N.K."/>
            <person name="Stajich J.E."/>
            <person name="Barry K."/>
            <person name="Grigoriev I.V."/>
            <person name="Crous P."/>
            <person name="Smith M.E."/>
        </authorList>
    </citation>
    <scope>NUCLEOTIDE SEQUENCE</scope>
    <source>
        <strain evidence="2">NRRL 1565</strain>
    </source>
</reference>
<name>A0A9W8HQG1_9FUNG</name>
<dbReference type="Proteomes" id="UP001140094">
    <property type="component" value="Unassembled WGS sequence"/>
</dbReference>
<keyword evidence="1" id="KW-0472">Membrane</keyword>
<feature type="non-terminal residue" evidence="2">
    <location>
        <position position="1"/>
    </location>
</feature>
<evidence type="ECO:0000313" key="3">
    <source>
        <dbReference type="Proteomes" id="UP001140094"/>
    </source>
</evidence>
<proteinExistence type="predicted"/>
<evidence type="ECO:0000313" key="2">
    <source>
        <dbReference type="EMBL" id="KAJ2788458.1"/>
    </source>
</evidence>
<dbReference type="GO" id="GO:0003824">
    <property type="term" value="F:catalytic activity"/>
    <property type="evidence" value="ECO:0007669"/>
    <property type="project" value="InterPro"/>
</dbReference>
<protein>
    <submittedName>
        <fullName evidence="2">LYR motif-containing protein 4</fullName>
    </submittedName>
</protein>
<dbReference type="InterPro" id="IPR011013">
    <property type="entry name" value="Gal_mutarotase_sf_dom"/>
</dbReference>
<sequence length="327" mass="35088">RLDAWTRGNGVALLAVPVFGCAYVAAGVLRWPARVAAAFAQGVALGMALALLLGATWQSRPLAAAPLTLAFERDALCDYARANVTQGISVEYRLCADAPDLLRVTARVVSPLDREIVARFGEEGSRASTLELFDGVRMRRRRVGWFTPLPGRFRAAPYLAALGPLAVHLRQPTGVAWVAPGTMELMVHRSLSANDFRGLRIPLVDRTPVLATHIVDLRPQPISTTALLRANHRVNAPALVFVLPRSAAGAAKYAGVVESAPPLRLVGIRTRSVSGAVLVEARLIADEPVDLPVARLLRSVRAEAHEIRGDWSLCDSSAANRTVVSAD</sequence>
<keyword evidence="1" id="KW-1133">Transmembrane helix</keyword>
<comment type="caution">
    <text evidence="2">The sequence shown here is derived from an EMBL/GenBank/DDBJ whole genome shotgun (WGS) entry which is preliminary data.</text>
</comment>
<feature type="transmembrane region" description="Helical" evidence="1">
    <location>
        <begin position="36"/>
        <end position="57"/>
    </location>
</feature>
<dbReference type="GO" id="GO:0005975">
    <property type="term" value="P:carbohydrate metabolic process"/>
    <property type="evidence" value="ECO:0007669"/>
    <property type="project" value="InterPro"/>
</dbReference>